<dbReference type="FunFam" id="2.60.40.420:FF:000031">
    <property type="entry name" value="Laccase-2 isoform A"/>
    <property type="match status" value="1"/>
</dbReference>
<evidence type="ECO:0000256" key="2">
    <source>
        <dbReference type="ARBA" id="ARBA00022723"/>
    </source>
</evidence>
<dbReference type="InterPro" id="IPR011706">
    <property type="entry name" value="Cu-oxidase_C"/>
</dbReference>
<dbReference type="InterPro" id="IPR008972">
    <property type="entry name" value="Cupredoxin"/>
</dbReference>
<dbReference type="GO" id="GO:0005886">
    <property type="term" value="C:plasma membrane"/>
    <property type="evidence" value="ECO:0007669"/>
    <property type="project" value="TreeGrafter"/>
</dbReference>
<dbReference type="AlphaFoldDB" id="A0A6P3X0B3"/>
<evidence type="ECO:0000313" key="9">
    <source>
        <dbReference type="RefSeq" id="XP_014471770.1"/>
    </source>
</evidence>
<evidence type="ECO:0000259" key="5">
    <source>
        <dbReference type="Pfam" id="PF00394"/>
    </source>
</evidence>
<comment type="similarity">
    <text evidence="1">Belongs to the multicopper oxidase family.</text>
</comment>
<feature type="domain" description="Plastocyanin-like" evidence="6">
    <location>
        <begin position="573"/>
        <end position="701"/>
    </location>
</feature>
<dbReference type="Gene3D" id="2.60.40.420">
    <property type="entry name" value="Cupredoxins - blue copper proteins"/>
    <property type="match status" value="3"/>
</dbReference>
<evidence type="ECO:0000256" key="1">
    <source>
        <dbReference type="ARBA" id="ARBA00010609"/>
    </source>
</evidence>
<sequence length="730" mass="82588">MYILHRSIILCVLLTFCDAQSQIVDHTIPVEDTIPVDDAISIEDGTWVDDEFPVGNSSEEWYEDLNWIEDSTENTNNDYSGENLKRSRIIGGVDDERTEIRGICPIKVDPTPDLPDLYSPLECARTCNDREKPRICYYRFEVEYYSVFSEACELCESNATNAFCNNCQCILADGVERTLISVNRMMPGPTIDVCEGDKIVVDVANKIEGEGLTIHWHGIFQKNSQYYDGAAHVTQCPIPEQATFRYQFNADNAGTHFWHSHTGLQKIDGAFGRLIVRQSARRDVHSKLYDFDLSRHAIIISDWMHEFGASRIPGRRNETSPRFQDPDSILINGKGRYQGNGTVIDPNFEVFEVERDRRYRFRFVNTFCTVCASILTVENHTLTLIATDGVSVKPTTVDSIVSVSGERYDFIINANNKVSSYWIQLRIKSPCESRKIQQLAILQYNGALNEPTTPMPSYDSPLPKGIVLNPLDSQCDRPRNDAVCVSNLQSAKRIDKDIFRKKPDAKIFLPFRFYRYNREDLFAPNSFDKFMVAPGGRNTISYVDDIALRLPPSPPLSQLEDIPSDLICNSTNKPSDCKDPCICTHIIELPYNGIVELIIVDETGVPGLHHPFHLHGYAFNIMSYGAPNNGSGITVDEIKRMDRRGLLHRRKSLAPFKDTIAVPNKGYAIVRFRADNPGFWLFHCHFIYHLATGMGNVFRVGSPSDLPPVPQGFPQCGNFLPKITRNQLDG</sequence>
<dbReference type="GO" id="GO:0005507">
    <property type="term" value="F:copper ion binding"/>
    <property type="evidence" value="ECO:0007669"/>
    <property type="project" value="InterPro"/>
</dbReference>
<evidence type="ECO:0000259" key="7">
    <source>
        <dbReference type="Pfam" id="PF07732"/>
    </source>
</evidence>
<dbReference type="InterPro" id="IPR045087">
    <property type="entry name" value="Cu-oxidase_fam"/>
</dbReference>
<dbReference type="PROSITE" id="PS00079">
    <property type="entry name" value="MULTICOPPER_OXIDASE1"/>
    <property type="match status" value="1"/>
</dbReference>
<dbReference type="PROSITE" id="PS00080">
    <property type="entry name" value="MULTICOPPER_OXIDASE2"/>
    <property type="match status" value="1"/>
</dbReference>
<dbReference type="GO" id="GO:0006826">
    <property type="term" value="P:iron ion transport"/>
    <property type="evidence" value="ECO:0007669"/>
    <property type="project" value="TreeGrafter"/>
</dbReference>
<accession>A0A6P3X0B3</accession>
<evidence type="ECO:0000313" key="8">
    <source>
        <dbReference type="Proteomes" id="UP000515204"/>
    </source>
</evidence>
<evidence type="ECO:0000256" key="3">
    <source>
        <dbReference type="ARBA" id="ARBA00023002"/>
    </source>
</evidence>
<dbReference type="InterPro" id="IPR033138">
    <property type="entry name" value="Cu_oxidase_CS"/>
</dbReference>
<dbReference type="InterPro" id="IPR002355">
    <property type="entry name" value="Cu_oxidase_Cu_BS"/>
</dbReference>
<proteinExistence type="inferred from homology"/>
<protein>
    <submittedName>
        <fullName evidence="9">Laccase-5-like</fullName>
    </submittedName>
</protein>
<keyword evidence="2" id="KW-0479">Metal-binding</keyword>
<dbReference type="InterPro" id="IPR011707">
    <property type="entry name" value="Cu-oxidase-like_N"/>
</dbReference>
<reference evidence="9" key="1">
    <citation type="submission" date="2025-08" db="UniProtKB">
        <authorList>
            <consortium name="RefSeq"/>
        </authorList>
    </citation>
    <scope>IDENTIFICATION</scope>
</reference>
<dbReference type="OrthoDB" id="2121828at2759"/>
<organism evidence="8 9">
    <name type="scientific">Dinoponera quadriceps</name>
    <name type="common">South American ant</name>
    <dbReference type="NCBI Taxonomy" id="609295"/>
    <lineage>
        <taxon>Eukaryota</taxon>
        <taxon>Metazoa</taxon>
        <taxon>Ecdysozoa</taxon>
        <taxon>Arthropoda</taxon>
        <taxon>Hexapoda</taxon>
        <taxon>Insecta</taxon>
        <taxon>Pterygota</taxon>
        <taxon>Neoptera</taxon>
        <taxon>Endopterygota</taxon>
        <taxon>Hymenoptera</taxon>
        <taxon>Apocrita</taxon>
        <taxon>Aculeata</taxon>
        <taxon>Formicoidea</taxon>
        <taxon>Formicidae</taxon>
        <taxon>Ponerinae</taxon>
        <taxon>Ponerini</taxon>
        <taxon>Dinoponera</taxon>
    </lineage>
</organism>
<evidence type="ECO:0000256" key="4">
    <source>
        <dbReference type="SAM" id="SignalP"/>
    </source>
</evidence>
<dbReference type="Pfam" id="PF07731">
    <property type="entry name" value="Cu-oxidase_2"/>
    <property type="match status" value="1"/>
</dbReference>
<dbReference type="RefSeq" id="XP_014471770.1">
    <property type="nucleotide sequence ID" value="XM_014616284.1"/>
</dbReference>
<keyword evidence="3" id="KW-0560">Oxidoreductase</keyword>
<dbReference type="CDD" id="cd13905">
    <property type="entry name" value="CuRO_3_tcLLC2_insect_like"/>
    <property type="match status" value="1"/>
</dbReference>
<dbReference type="InterPro" id="IPR001117">
    <property type="entry name" value="Cu-oxidase_2nd"/>
</dbReference>
<dbReference type="Pfam" id="PF00394">
    <property type="entry name" value="Cu-oxidase"/>
    <property type="match status" value="1"/>
</dbReference>
<dbReference type="GO" id="GO:0016491">
    <property type="term" value="F:oxidoreductase activity"/>
    <property type="evidence" value="ECO:0007669"/>
    <property type="project" value="UniProtKB-KW"/>
</dbReference>
<dbReference type="FunFam" id="2.60.40.420:FF:000045">
    <property type="entry name" value="Laccase 2"/>
    <property type="match status" value="1"/>
</dbReference>
<name>A0A6P3X0B3_DINQU</name>
<dbReference type="CDD" id="cd13884">
    <property type="entry name" value="CuRO_2_tcLCC_insect_like"/>
    <property type="match status" value="1"/>
</dbReference>
<feature type="domain" description="Plastocyanin-like" evidence="7">
    <location>
        <begin position="168"/>
        <end position="279"/>
    </location>
</feature>
<feature type="domain" description="Plastocyanin-like" evidence="5">
    <location>
        <begin position="297"/>
        <end position="447"/>
    </location>
</feature>
<gene>
    <name evidence="9" type="primary">LOC106742922</name>
</gene>
<keyword evidence="8" id="KW-1185">Reference proteome</keyword>
<dbReference type="KEGG" id="dqu:106742922"/>
<dbReference type="Proteomes" id="UP000515204">
    <property type="component" value="Unplaced"/>
</dbReference>
<dbReference type="GeneID" id="106742922"/>
<dbReference type="SUPFAM" id="SSF49503">
    <property type="entry name" value="Cupredoxins"/>
    <property type="match status" value="3"/>
</dbReference>
<feature type="signal peptide" evidence="4">
    <location>
        <begin position="1"/>
        <end position="19"/>
    </location>
</feature>
<dbReference type="PANTHER" id="PTHR11709:SF232">
    <property type="entry name" value="STRAW, ISOFORM G"/>
    <property type="match status" value="1"/>
</dbReference>
<keyword evidence="4" id="KW-0732">Signal</keyword>
<dbReference type="PANTHER" id="PTHR11709">
    <property type="entry name" value="MULTI-COPPER OXIDASE"/>
    <property type="match status" value="1"/>
</dbReference>
<dbReference type="CDD" id="cd13858">
    <property type="entry name" value="CuRO_1_tcLCC2_insect_like"/>
    <property type="match status" value="1"/>
</dbReference>
<dbReference type="Pfam" id="PF07732">
    <property type="entry name" value="Cu-oxidase_3"/>
    <property type="match status" value="1"/>
</dbReference>
<feature type="chain" id="PRO_5028349302" evidence="4">
    <location>
        <begin position="20"/>
        <end position="730"/>
    </location>
</feature>
<evidence type="ECO:0000259" key="6">
    <source>
        <dbReference type="Pfam" id="PF07731"/>
    </source>
</evidence>